<evidence type="ECO:0000256" key="3">
    <source>
        <dbReference type="ARBA" id="ARBA00022842"/>
    </source>
</evidence>
<keyword evidence="5" id="KW-1133">Transmembrane helix</keyword>
<dbReference type="PANTHER" id="PTHR43710:SF2">
    <property type="entry name" value="2-HYDROXYACYL-COA LYASE 1"/>
    <property type="match status" value="1"/>
</dbReference>
<keyword evidence="3" id="KW-0460">Magnesium</keyword>
<dbReference type="PANTHER" id="PTHR43710">
    <property type="entry name" value="2-HYDROXYACYL-COA LYASE"/>
    <property type="match status" value="1"/>
</dbReference>
<comment type="caution">
    <text evidence="6">The sequence shown here is derived from an EMBL/GenBank/DDBJ whole genome shotgun (WGS) entry which is preliminary data.</text>
</comment>
<evidence type="ECO:0000313" key="6">
    <source>
        <dbReference type="EMBL" id="RYR46478.1"/>
    </source>
</evidence>
<evidence type="ECO:0000256" key="2">
    <source>
        <dbReference type="ARBA" id="ARBA00022723"/>
    </source>
</evidence>
<keyword evidence="2" id="KW-0479">Metal-binding</keyword>
<dbReference type="EMBL" id="SDMP01000007">
    <property type="protein sequence ID" value="RYR46478.1"/>
    <property type="molecule type" value="Genomic_DNA"/>
</dbReference>
<sequence>MVVKTLNKEIKDDLFEPPLGEAIWKKSKDNAPKMEAQIAKDVVPFNFLTPTRIIRDAILVVRSPTQVVVFEGANTMDVGRAVLVQTEPMTRLDAGTWGTIGVGFDYCIATALIGNFGFRFRMWSENSGGVYGGDRRTPEELNGPHKDDPAPTSFVQNFWWTILLGQLMNSSLLFIVDHMLVQRVRVGVGGCNTRTDL</sequence>
<evidence type="ECO:0000256" key="4">
    <source>
        <dbReference type="ARBA" id="ARBA00023239"/>
    </source>
</evidence>
<keyword evidence="5" id="KW-0812">Transmembrane</keyword>
<proteinExistence type="predicted"/>
<dbReference type="InterPro" id="IPR045025">
    <property type="entry name" value="HACL1-like"/>
</dbReference>
<protein>
    <submittedName>
        <fullName evidence="6">Uncharacterized protein</fullName>
    </submittedName>
</protein>
<dbReference type="Proteomes" id="UP000289738">
    <property type="component" value="Chromosome A07"/>
</dbReference>
<dbReference type="GO" id="GO:0046872">
    <property type="term" value="F:metal ion binding"/>
    <property type="evidence" value="ECO:0007669"/>
    <property type="project" value="UniProtKB-KW"/>
</dbReference>
<evidence type="ECO:0000256" key="1">
    <source>
        <dbReference type="ARBA" id="ARBA00001964"/>
    </source>
</evidence>
<accession>A0A445C6G4</accession>
<reference evidence="6 7" key="1">
    <citation type="submission" date="2019-01" db="EMBL/GenBank/DDBJ databases">
        <title>Sequencing of cultivated peanut Arachis hypogaea provides insights into genome evolution and oil improvement.</title>
        <authorList>
            <person name="Chen X."/>
        </authorList>
    </citation>
    <scope>NUCLEOTIDE SEQUENCE [LARGE SCALE GENOMIC DNA]</scope>
    <source>
        <strain evidence="7">cv. Fuhuasheng</strain>
        <tissue evidence="6">Leaves</tissue>
    </source>
</reference>
<keyword evidence="7" id="KW-1185">Reference proteome</keyword>
<dbReference type="GO" id="GO:0016829">
    <property type="term" value="F:lyase activity"/>
    <property type="evidence" value="ECO:0007669"/>
    <property type="project" value="UniProtKB-KW"/>
</dbReference>
<dbReference type="STRING" id="3818.A0A445C6G4"/>
<keyword evidence="4" id="KW-0456">Lyase</keyword>
<keyword evidence="5" id="KW-0472">Membrane</keyword>
<evidence type="ECO:0000313" key="7">
    <source>
        <dbReference type="Proteomes" id="UP000289738"/>
    </source>
</evidence>
<dbReference type="Gene3D" id="3.40.50.970">
    <property type="match status" value="1"/>
</dbReference>
<dbReference type="GO" id="GO:0005777">
    <property type="term" value="C:peroxisome"/>
    <property type="evidence" value="ECO:0007669"/>
    <property type="project" value="TreeGrafter"/>
</dbReference>
<dbReference type="GO" id="GO:0001561">
    <property type="term" value="P:fatty acid alpha-oxidation"/>
    <property type="evidence" value="ECO:0007669"/>
    <property type="project" value="TreeGrafter"/>
</dbReference>
<gene>
    <name evidence="6" type="ORF">Ahy_A07g032213</name>
</gene>
<name>A0A445C6G4_ARAHY</name>
<feature type="transmembrane region" description="Helical" evidence="5">
    <location>
        <begin position="158"/>
        <end position="176"/>
    </location>
</feature>
<evidence type="ECO:0000256" key="5">
    <source>
        <dbReference type="SAM" id="Phobius"/>
    </source>
</evidence>
<organism evidence="6 7">
    <name type="scientific">Arachis hypogaea</name>
    <name type="common">Peanut</name>
    <dbReference type="NCBI Taxonomy" id="3818"/>
    <lineage>
        <taxon>Eukaryota</taxon>
        <taxon>Viridiplantae</taxon>
        <taxon>Streptophyta</taxon>
        <taxon>Embryophyta</taxon>
        <taxon>Tracheophyta</taxon>
        <taxon>Spermatophyta</taxon>
        <taxon>Magnoliopsida</taxon>
        <taxon>eudicotyledons</taxon>
        <taxon>Gunneridae</taxon>
        <taxon>Pentapetalae</taxon>
        <taxon>rosids</taxon>
        <taxon>fabids</taxon>
        <taxon>Fabales</taxon>
        <taxon>Fabaceae</taxon>
        <taxon>Papilionoideae</taxon>
        <taxon>50 kb inversion clade</taxon>
        <taxon>dalbergioids sensu lato</taxon>
        <taxon>Dalbergieae</taxon>
        <taxon>Pterocarpus clade</taxon>
        <taxon>Arachis</taxon>
    </lineage>
</organism>
<dbReference type="AlphaFoldDB" id="A0A445C6G4"/>
<comment type="cofactor">
    <cofactor evidence="1">
        <name>thiamine diphosphate</name>
        <dbReference type="ChEBI" id="CHEBI:58937"/>
    </cofactor>
</comment>
<dbReference type="GO" id="GO:0030976">
    <property type="term" value="F:thiamine pyrophosphate binding"/>
    <property type="evidence" value="ECO:0007669"/>
    <property type="project" value="InterPro"/>
</dbReference>